<accession>A0A2X4VH83</accession>
<reference evidence="1 2" key="1">
    <citation type="submission" date="2018-06" db="EMBL/GenBank/DDBJ databases">
        <authorList>
            <consortium name="Pathogen Informatics"/>
            <person name="Doyle S."/>
        </authorList>
    </citation>
    <scope>NUCLEOTIDE SEQUENCE [LARGE SCALE GENOMIC DNA]</scope>
    <source>
        <strain evidence="1 2">NCTC12961</strain>
    </source>
</reference>
<evidence type="ECO:0000313" key="2">
    <source>
        <dbReference type="Proteomes" id="UP000248897"/>
    </source>
</evidence>
<dbReference type="EMBL" id="LS483469">
    <property type="protein sequence ID" value="SQI46152.1"/>
    <property type="molecule type" value="Genomic_DNA"/>
</dbReference>
<evidence type="ECO:0000313" key="1">
    <source>
        <dbReference type="EMBL" id="SQI46152.1"/>
    </source>
</evidence>
<sequence>MDMFFYHLTIWRSGEICYLKHGRWGWIYKVTAFAPWRTAPPQRLQLRHWWQQTLPQAVLREGCLEQPEVLTHALRQWRSSCQDIFAYALLCLPSEFCSI</sequence>
<name>A0A2X4VH83_SERPL</name>
<proteinExistence type="predicted"/>
<organism evidence="1 2">
    <name type="scientific">Serratia plymuthica</name>
    <dbReference type="NCBI Taxonomy" id="82996"/>
    <lineage>
        <taxon>Bacteria</taxon>
        <taxon>Pseudomonadati</taxon>
        <taxon>Pseudomonadota</taxon>
        <taxon>Gammaproteobacteria</taxon>
        <taxon>Enterobacterales</taxon>
        <taxon>Yersiniaceae</taxon>
        <taxon>Serratia</taxon>
    </lineage>
</organism>
<dbReference type="AlphaFoldDB" id="A0A2X4VH83"/>
<gene>
    <name evidence="1" type="ORF">NCTC12961_05591</name>
</gene>
<dbReference type="Proteomes" id="UP000248897">
    <property type="component" value="Chromosome 1"/>
</dbReference>
<protein>
    <submittedName>
        <fullName evidence="1">Uncharacterized protein</fullName>
    </submittedName>
</protein>